<dbReference type="GO" id="GO:0003677">
    <property type="term" value="F:DNA binding"/>
    <property type="evidence" value="ECO:0007669"/>
    <property type="project" value="UniProtKB-KW"/>
</dbReference>
<dbReference type="Pfam" id="PF08447">
    <property type="entry name" value="PAS_3"/>
    <property type="match status" value="1"/>
</dbReference>
<dbReference type="InterPro" id="IPR001610">
    <property type="entry name" value="PAC"/>
</dbReference>
<evidence type="ECO:0000259" key="10">
    <source>
        <dbReference type="PROSITE" id="PS50887"/>
    </source>
</evidence>
<dbReference type="PROSITE" id="PS50113">
    <property type="entry name" value="PAC"/>
    <property type="match status" value="1"/>
</dbReference>
<dbReference type="SMART" id="SM00448">
    <property type="entry name" value="REC"/>
    <property type="match status" value="1"/>
</dbReference>
<dbReference type="SUPFAM" id="SSF55073">
    <property type="entry name" value="Nucleotide cyclase"/>
    <property type="match status" value="1"/>
</dbReference>
<dbReference type="InterPro" id="IPR052155">
    <property type="entry name" value="Biofilm_reg_signaling"/>
</dbReference>
<dbReference type="Gene3D" id="3.30.70.270">
    <property type="match status" value="1"/>
</dbReference>
<evidence type="ECO:0000259" key="9">
    <source>
        <dbReference type="PROSITE" id="PS50883"/>
    </source>
</evidence>
<dbReference type="InterPro" id="IPR001633">
    <property type="entry name" value="EAL_dom"/>
</dbReference>
<evidence type="ECO:0000256" key="4">
    <source>
        <dbReference type="ARBA" id="ARBA00023125"/>
    </source>
</evidence>
<feature type="domain" description="PAC" evidence="8">
    <location>
        <begin position="208"/>
        <end position="260"/>
    </location>
</feature>
<dbReference type="SUPFAM" id="SSF52172">
    <property type="entry name" value="CheY-like"/>
    <property type="match status" value="1"/>
</dbReference>
<dbReference type="Pfam" id="PF00990">
    <property type="entry name" value="GGDEF"/>
    <property type="match status" value="1"/>
</dbReference>
<dbReference type="SMART" id="SM00267">
    <property type="entry name" value="GGDEF"/>
    <property type="match status" value="1"/>
</dbReference>
<name>A0A6C1B9E2_9RHOO</name>
<dbReference type="Proteomes" id="UP000501991">
    <property type="component" value="Chromosome"/>
</dbReference>
<evidence type="ECO:0000256" key="1">
    <source>
        <dbReference type="ARBA" id="ARBA00022553"/>
    </source>
</evidence>
<dbReference type="FunFam" id="3.20.20.450:FF:000001">
    <property type="entry name" value="Cyclic di-GMP phosphodiesterase yahA"/>
    <property type="match status" value="1"/>
</dbReference>
<feature type="domain" description="EAL" evidence="9">
    <location>
        <begin position="447"/>
        <end position="701"/>
    </location>
</feature>
<dbReference type="InterPro" id="IPR013655">
    <property type="entry name" value="PAS_fold_3"/>
</dbReference>
<evidence type="ECO:0000256" key="2">
    <source>
        <dbReference type="ARBA" id="ARBA00023012"/>
    </source>
</evidence>
<dbReference type="InterPro" id="IPR000160">
    <property type="entry name" value="GGDEF_dom"/>
</dbReference>
<dbReference type="PANTHER" id="PTHR44757">
    <property type="entry name" value="DIGUANYLATE CYCLASE DGCP"/>
    <property type="match status" value="1"/>
</dbReference>
<dbReference type="InterPro" id="IPR011006">
    <property type="entry name" value="CheY-like_superfamily"/>
</dbReference>
<dbReference type="InterPro" id="IPR035919">
    <property type="entry name" value="EAL_sf"/>
</dbReference>
<keyword evidence="1 6" id="KW-0597">Phosphoprotein</keyword>
<feature type="domain" description="Response regulatory" evidence="7">
    <location>
        <begin position="8"/>
        <end position="122"/>
    </location>
</feature>
<dbReference type="FunFam" id="3.40.50.2300:FF:000001">
    <property type="entry name" value="DNA-binding response regulator PhoB"/>
    <property type="match status" value="1"/>
</dbReference>
<dbReference type="Gene3D" id="3.30.450.20">
    <property type="entry name" value="PAS domain"/>
    <property type="match status" value="1"/>
</dbReference>
<dbReference type="CDD" id="cd01949">
    <property type="entry name" value="GGDEF"/>
    <property type="match status" value="1"/>
</dbReference>
<dbReference type="CDD" id="cd01948">
    <property type="entry name" value="EAL"/>
    <property type="match status" value="1"/>
</dbReference>
<dbReference type="InterPro" id="IPR035965">
    <property type="entry name" value="PAS-like_dom_sf"/>
</dbReference>
<dbReference type="InterPro" id="IPR000700">
    <property type="entry name" value="PAS-assoc_C"/>
</dbReference>
<sequence length="712" mass="78341">MTKTDPVRLLVIDDDDINRMLACAALEEAGFVVDEAPDGEAGLEAYARQRPDLVLLDVMMPGMDGFETCRRLRERGAFEPIIMLTGLEDTASIEKAYDSGATDFISKPINWTLLRHRVRYALRAAAAFDELVASERNLRSAQQIARIGSWEWDPGSDTCHRSDTYCALFGESPDGFGTRMAALFERVYPADRAKLHEAIEGVRKGQRYTLEYRIVRPDGMVSTTQEVAVPILDADGSVRRVQGTLQDITERVDAERRIRQLAYFDDLTGLPNRAHFREALQSALMRESSRGGHCAVVLINVDRFKRINETLGQDAADQVLQVLAVRLGQGYGSIGPDGGSPQSMDAPRMARLSADNFGLFIEGTRGREQVEAEVQALLRRASSPVKLGEQSLTFTLSAGLAFFPEHGESAEALLKSAEMALGALRRRDALDAIQCYTERMKVDAFARLSMENALRVAIDREQFTLLYQPKVDADAGRVVGCEALIRWEHPDEGVIGPDAFIPLAEEIGLIHQLGQWVLRRACEDLGRWRASGNALVPVAVNLSASQFGRQDLVDQVRAVLDETGTDPALIELEVTESALMRDTRSTAELLVQMHDMGLSLAVDDFGTGYSSLAYLKRFAVNTLKIDRSFVQDCDAGHDDPAIVRAIIGMARSLGIGLVAEGVETVAQARVLQAEGCPVMQGYLFARPMAADQFGKVLAVGLPEARMLARRPR</sequence>
<dbReference type="Pfam" id="PF00563">
    <property type="entry name" value="EAL"/>
    <property type="match status" value="1"/>
</dbReference>
<keyword evidence="3" id="KW-0805">Transcription regulation</keyword>
<evidence type="ECO:0000259" key="7">
    <source>
        <dbReference type="PROSITE" id="PS50110"/>
    </source>
</evidence>
<dbReference type="AlphaFoldDB" id="A0A6C1B9E2"/>
<dbReference type="InterPro" id="IPR029787">
    <property type="entry name" value="Nucleotide_cyclase"/>
</dbReference>
<keyword evidence="5" id="KW-0804">Transcription</keyword>
<dbReference type="Pfam" id="PF00072">
    <property type="entry name" value="Response_reg"/>
    <property type="match status" value="1"/>
</dbReference>
<keyword evidence="2" id="KW-0902">Two-component regulatory system</keyword>
<dbReference type="NCBIfam" id="TIGR00229">
    <property type="entry name" value="sensory_box"/>
    <property type="match status" value="1"/>
</dbReference>
<dbReference type="SMART" id="SM00086">
    <property type="entry name" value="PAC"/>
    <property type="match status" value="1"/>
</dbReference>
<dbReference type="CDD" id="cd00130">
    <property type="entry name" value="PAS"/>
    <property type="match status" value="1"/>
</dbReference>
<organism evidence="11 12">
    <name type="scientific">Nitrogeniibacter mangrovi</name>
    <dbReference type="NCBI Taxonomy" id="2016596"/>
    <lineage>
        <taxon>Bacteria</taxon>
        <taxon>Pseudomonadati</taxon>
        <taxon>Pseudomonadota</taxon>
        <taxon>Betaproteobacteria</taxon>
        <taxon>Rhodocyclales</taxon>
        <taxon>Zoogloeaceae</taxon>
        <taxon>Nitrogeniibacter</taxon>
    </lineage>
</organism>
<evidence type="ECO:0000256" key="5">
    <source>
        <dbReference type="ARBA" id="ARBA00023163"/>
    </source>
</evidence>
<evidence type="ECO:0000256" key="6">
    <source>
        <dbReference type="PROSITE-ProRule" id="PRU00169"/>
    </source>
</evidence>
<protein>
    <submittedName>
        <fullName evidence="11">EAL domain-containing protein</fullName>
    </submittedName>
</protein>
<dbReference type="EMBL" id="CP048836">
    <property type="protein sequence ID" value="QID18960.1"/>
    <property type="molecule type" value="Genomic_DNA"/>
</dbReference>
<dbReference type="Gene3D" id="3.20.20.450">
    <property type="entry name" value="EAL domain"/>
    <property type="match status" value="1"/>
</dbReference>
<dbReference type="SUPFAM" id="SSF55785">
    <property type="entry name" value="PYP-like sensor domain (PAS domain)"/>
    <property type="match status" value="1"/>
</dbReference>
<keyword evidence="4" id="KW-0238">DNA-binding</keyword>
<accession>A0A6C1B9E2</accession>
<evidence type="ECO:0000256" key="3">
    <source>
        <dbReference type="ARBA" id="ARBA00023015"/>
    </source>
</evidence>
<dbReference type="SUPFAM" id="SSF141868">
    <property type="entry name" value="EAL domain-like"/>
    <property type="match status" value="1"/>
</dbReference>
<reference evidence="11 12" key="1">
    <citation type="submission" date="2020-02" db="EMBL/GenBank/DDBJ databases">
        <title>Nitrogenibacter mangrovi gen. nov., sp. nov. isolated from mangrove sediment, a denitrifying betaproteobacterium.</title>
        <authorList>
            <person name="Liao H."/>
            <person name="Tian Y."/>
        </authorList>
    </citation>
    <scope>NUCLEOTIDE SEQUENCE [LARGE SCALE GENOMIC DNA]</scope>
    <source>
        <strain evidence="11 12">M9-3-2</strain>
    </source>
</reference>
<dbReference type="PANTHER" id="PTHR44757:SF2">
    <property type="entry name" value="BIOFILM ARCHITECTURE MAINTENANCE PROTEIN MBAA"/>
    <property type="match status" value="1"/>
</dbReference>
<gene>
    <name evidence="11" type="ORF">G3580_15830</name>
</gene>
<feature type="domain" description="GGDEF" evidence="10">
    <location>
        <begin position="292"/>
        <end position="438"/>
    </location>
</feature>
<dbReference type="CDD" id="cd17574">
    <property type="entry name" value="REC_OmpR"/>
    <property type="match status" value="1"/>
</dbReference>
<dbReference type="Gene3D" id="3.40.50.2300">
    <property type="match status" value="1"/>
</dbReference>
<keyword evidence="12" id="KW-1185">Reference proteome</keyword>
<dbReference type="RefSeq" id="WP_173767122.1">
    <property type="nucleotide sequence ID" value="NZ_CP048836.1"/>
</dbReference>
<evidence type="ECO:0000313" key="12">
    <source>
        <dbReference type="Proteomes" id="UP000501991"/>
    </source>
</evidence>
<evidence type="ECO:0000259" key="8">
    <source>
        <dbReference type="PROSITE" id="PS50113"/>
    </source>
</evidence>
<dbReference type="KEGG" id="azq:G3580_15830"/>
<feature type="modified residue" description="4-aspartylphosphate" evidence="6">
    <location>
        <position position="57"/>
    </location>
</feature>
<dbReference type="PROSITE" id="PS50887">
    <property type="entry name" value="GGDEF"/>
    <property type="match status" value="1"/>
</dbReference>
<dbReference type="PROSITE" id="PS50883">
    <property type="entry name" value="EAL"/>
    <property type="match status" value="1"/>
</dbReference>
<dbReference type="InterPro" id="IPR043128">
    <property type="entry name" value="Rev_trsase/Diguanyl_cyclase"/>
</dbReference>
<dbReference type="NCBIfam" id="TIGR00254">
    <property type="entry name" value="GGDEF"/>
    <property type="match status" value="1"/>
</dbReference>
<dbReference type="InterPro" id="IPR000014">
    <property type="entry name" value="PAS"/>
</dbReference>
<dbReference type="SMART" id="SM00052">
    <property type="entry name" value="EAL"/>
    <property type="match status" value="1"/>
</dbReference>
<dbReference type="InterPro" id="IPR001789">
    <property type="entry name" value="Sig_transdc_resp-reg_receiver"/>
</dbReference>
<proteinExistence type="predicted"/>
<dbReference type="PROSITE" id="PS50110">
    <property type="entry name" value="RESPONSE_REGULATORY"/>
    <property type="match status" value="1"/>
</dbReference>
<dbReference type="GO" id="GO:0000160">
    <property type="term" value="P:phosphorelay signal transduction system"/>
    <property type="evidence" value="ECO:0007669"/>
    <property type="project" value="UniProtKB-KW"/>
</dbReference>
<evidence type="ECO:0000313" key="11">
    <source>
        <dbReference type="EMBL" id="QID18960.1"/>
    </source>
</evidence>
<dbReference type="Gene3D" id="2.10.70.100">
    <property type="match status" value="1"/>
</dbReference>